<dbReference type="Proteomes" id="UP000218418">
    <property type="component" value="Plasmid plasmid2"/>
</dbReference>
<accession>A0A1Z4M337</accession>
<dbReference type="OrthoDB" id="9857114at2"/>
<sequence>MPKHDILAKRKAQQDKLKSEQNRRGEDMKSVVSNPNINKGSNFKKVLFNIQPENDLYVAGLSKKITKRTGVNISKSLFIDYLINKCQKMDDTELIEELEKYAKERILKSMFG</sequence>
<keyword evidence="3" id="KW-1185">Reference proteome</keyword>
<geneLocation type="plasmid" evidence="3">
    <name>Plasmid2 dna</name>
</geneLocation>
<dbReference type="AlphaFoldDB" id="A0A1Z4M337"/>
<organism evidence="2 3">
    <name type="scientific">Calothrix parasitica NIES-267</name>
    <dbReference type="NCBI Taxonomy" id="1973488"/>
    <lineage>
        <taxon>Bacteria</taxon>
        <taxon>Bacillati</taxon>
        <taxon>Cyanobacteriota</taxon>
        <taxon>Cyanophyceae</taxon>
        <taxon>Nostocales</taxon>
        <taxon>Calotrichaceae</taxon>
        <taxon>Calothrix</taxon>
    </lineage>
</organism>
<dbReference type="EMBL" id="AP018229">
    <property type="protein sequence ID" value="BAY87876.1"/>
    <property type="molecule type" value="Genomic_DNA"/>
</dbReference>
<gene>
    <name evidence="2" type="ORF">NIES267_74000</name>
</gene>
<feature type="region of interest" description="Disordered" evidence="1">
    <location>
        <begin position="1"/>
        <end position="36"/>
    </location>
</feature>
<keyword evidence="2" id="KW-0614">Plasmid</keyword>
<evidence type="ECO:0000256" key="1">
    <source>
        <dbReference type="SAM" id="MobiDB-lite"/>
    </source>
</evidence>
<name>A0A1Z4M337_9CYAN</name>
<feature type="compositionally biased region" description="Basic and acidic residues" evidence="1">
    <location>
        <begin position="1"/>
        <end position="29"/>
    </location>
</feature>
<proteinExistence type="predicted"/>
<evidence type="ECO:0000313" key="3">
    <source>
        <dbReference type="Proteomes" id="UP000218418"/>
    </source>
</evidence>
<protein>
    <submittedName>
        <fullName evidence="2">Uncharacterized protein</fullName>
    </submittedName>
</protein>
<evidence type="ECO:0000313" key="2">
    <source>
        <dbReference type="EMBL" id="BAY87876.1"/>
    </source>
</evidence>
<reference evidence="2 3" key="1">
    <citation type="submission" date="2017-06" db="EMBL/GenBank/DDBJ databases">
        <title>Genome sequencing of cyanobaciteial culture collection at National Institute for Environmental Studies (NIES).</title>
        <authorList>
            <person name="Hirose Y."/>
            <person name="Shimura Y."/>
            <person name="Fujisawa T."/>
            <person name="Nakamura Y."/>
            <person name="Kawachi M."/>
        </authorList>
    </citation>
    <scope>NUCLEOTIDE SEQUENCE [LARGE SCALE GENOMIC DNA]</scope>
    <source>
        <strain evidence="2 3">NIES-267</strain>
        <plasmid evidence="3">Plasmid2 dna</plasmid>
    </source>
</reference>